<dbReference type="InterPro" id="IPR043502">
    <property type="entry name" value="DNA/RNA_pol_sf"/>
</dbReference>
<organism evidence="2 3">
    <name type="scientific">Tanacetum coccineum</name>
    <dbReference type="NCBI Taxonomy" id="301880"/>
    <lineage>
        <taxon>Eukaryota</taxon>
        <taxon>Viridiplantae</taxon>
        <taxon>Streptophyta</taxon>
        <taxon>Embryophyta</taxon>
        <taxon>Tracheophyta</taxon>
        <taxon>Spermatophyta</taxon>
        <taxon>Magnoliopsida</taxon>
        <taxon>eudicotyledons</taxon>
        <taxon>Gunneridae</taxon>
        <taxon>Pentapetalae</taxon>
        <taxon>asterids</taxon>
        <taxon>campanulids</taxon>
        <taxon>Asterales</taxon>
        <taxon>Asteraceae</taxon>
        <taxon>Asteroideae</taxon>
        <taxon>Anthemideae</taxon>
        <taxon>Anthemidinae</taxon>
        <taxon>Tanacetum</taxon>
    </lineage>
</organism>
<keyword evidence="3" id="KW-1185">Reference proteome</keyword>
<accession>A0ABQ5FBW2</accession>
<name>A0ABQ5FBW2_9ASTR</name>
<protein>
    <submittedName>
        <fullName evidence="2">Reverse transcriptase domain-containing protein</fullName>
    </submittedName>
</protein>
<proteinExistence type="predicted"/>
<dbReference type="Pfam" id="PF17919">
    <property type="entry name" value="RT_RNaseH_2"/>
    <property type="match status" value="1"/>
</dbReference>
<dbReference type="SUPFAM" id="SSF56672">
    <property type="entry name" value="DNA/RNA polymerases"/>
    <property type="match status" value="1"/>
</dbReference>
<dbReference type="PANTHER" id="PTHR34072">
    <property type="entry name" value="ENZYMATIC POLYPROTEIN-RELATED"/>
    <property type="match status" value="1"/>
</dbReference>
<keyword evidence="2" id="KW-0548">Nucleotidyltransferase</keyword>
<dbReference type="GO" id="GO:0003964">
    <property type="term" value="F:RNA-directed DNA polymerase activity"/>
    <property type="evidence" value="ECO:0007669"/>
    <property type="project" value="UniProtKB-KW"/>
</dbReference>
<dbReference type="EMBL" id="BQNB010017206">
    <property type="protein sequence ID" value="GJT60514.1"/>
    <property type="molecule type" value="Genomic_DNA"/>
</dbReference>
<reference evidence="2" key="2">
    <citation type="submission" date="2022-01" db="EMBL/GenBank/DDBJ databases">
        <authorList>
            <person name="Yamashiro T."/>
            <person name="Shiraishi A."/>
            <person name="Satake H."/>
            <person name="Nakayama K."/>
        </authorList>
    </citation>
    <scope>NUCLEOTIDE SEQUENCE</scope>
</reference>
<dbReference type="Proteomes" id="UP001151760">
    <property type="component" value="Unassembled WGS sequence"/>
</dbReference>
<sequence length="476" mass="52548">MNTTSRESVSKTDERIDKLADQLSTLVEIVSTKVVTPAPVKAVEETCVTCGGAHSCATTGTYNQVAPPNRVSNQMAPPGFAPVQNNGQNRFAPTIRNLLMNKENLLELAKIPLNGIGLGEILKKLSRKCMESRQVSYSMQFSGNGFDPRVPLILGRSFLRTCRALIDVYREEITLQVDNEAITFNSRIKSSFSTSSFSLLSFSSISSFRTRYSSKMIKSVNRIDIIDAVCEEYAPELLGFSNNDSSGSNPTPTSEPLTSEFILEEIETYLTDDSISPEIDHLEEGIMLGHKILKSGIKVDRAKVDFIAKLPHPTTIKGVRTPLKRTPILVVPDWNLPFKLMCDASDFAIGAVLGQRKMKHFQPIHYASKTIHYTTTEKEMLAVVRQAEVGGIAPVEFFSLSRNLISPSVIKKGSENLAADHLSRLENPHKDVLENKDINENVPLETLGVISSGSTPWFADYANYHAGNFTIKGMTT</sequence>
<evidence type="ECO:0000259" key="1">
    <source>
        <dbReference type="Pfam" id="PF17919"/>
    </source>
</evidence>
<dbReference type="InterPro" id="IPR041577">
    <property type="entry name" value="RT_RNaseH_2"/>
</dbReference>
<evidence type="ECO:0000313" key="2">
    <source>
        <dbReference type="EMBL" id="GJT60514.1"/>
    </source>
</evidence>
<reference evidence="2" key="1">
    <citation type="journal article" date="2022" name="Int. J. Mol. Sci.">
        <title>Draft Genome of Tanacetum Coccineum: Genomic Comparison of Closely Related Tanacetum-Family Plants.</title>
        <authorList>
            <person name="Yamashiro T."/>
            <person name="Shiraishi A."/>
            <person name="Nakayama K."/>
            <person name="Satake H."/>
        </authorList>
    </citation>
    <scope>NUCLEOTIDE SEQUENCE</scope>
</reference>
<comment type="caution">
    <text evidence="2">The sequence shown here is derived from an EMBL/GenBank/DDBJ whole genome shotgun (WGS) entry which is preliminary data.</text>
</comment>
<feature type="domain" description="Reverse transcriptase/retrotransposon-derived protein RNase H-like" evidence="1">
    <location>
        <begin position="317"/>
        <end position="385"/>
    </location>
</feature>
<evidence type="ECO:0000313" key="3">
    <source>
        <dbReference type="Proteomes" id="UP001151760"/>
    </source>
</evidence>
<dbReference type="PANTHER" id="PTHR34072:SF57">
    <property type="entry name" value="RNA-DIRECTED DNA POLYMERASE"/>
    <property type="match status" value="1"/>
</dbReference>
<keyword evidence="2" id="KW-0695">RNA-directed DNA polymerase</keyword>
<gene>
    <name evidence="2" type="ORF">Tco_1004047</name>
</gene>
<keyword evidence="2" id="KW-0808">Transferase</keyword>